<dbReference type="Pfam" id="PF03572">
    <property type="entry name" value="Peptidase_S41"/>
    <property type="match status" value="1"/>
</dbReference>
<dbReference type="SUPFAM" id="SSF52096">
    <property type="entry name" value="ClpP/crotonase"/>
    <property type="match status" value="1"/>
</dbReference>
<dbReference type="PANTHER" id="PTHR32060">
    <property type="entry name" value="TAIL-SPECIFIC PROTEASE"/>
    <property type="match status" value="1"/>
</dbReference>
<protein>
    <submittedName>
        <fullName evidence="2">S41 family peptidase</fullName>
    </submittedName>
</protein>
<accession>A0ABW5JC38</accession>
<dbReference type="InterPro" id="IPR005151">
    <property type="entry name" value="Tail-specific_protease"/>
</dbReference>
<feature type="domain" description="Tail specific protease" evidence="1">
    <location>
        <begin position="334"/>
        <end position="517"/>
    </location>
</feature>
<organism evidence="2 3">
    <name type="scientific">Emticicia soli</name>
    <dbReference type="NCBI Taxonomy" id="2027878"/>
    <lineage>
        <taxon>Bacteria</taxon>
        <taxon>Pseudomonadati</taxon>
        <taxon>Bacteroidota</taxon>
        <taxon>Cytophagia</taxon>
        <taxon>Cytophagales</taxon>
        <taxon>Leadbetterellaceae</taxon>
        <taxon>Emticicia</taxon>
    </lineage>
</organism>
<dbReference type="Gene3D" id="3.90.226.10">
    <property type="entry name" value="2-enoyl-CoA Hydratase, Chain A, domain 1"/>
    <property type="match status" value="1"/>
</dbReference>
<dbReference type="InterPro" id="IPR029045">
    <property type="entry name" value="ClpP/crotonase-like_dom_sf"/>
</dbReference>
<proteinExistence type="predicted"/>
<evidence type="ECO:0000259" key="1">
    <source>
        <dbReference type="Pfam" id="PF03572"/>
    </source>
</evidence>
<evidence type="ECO:0000313" key="3">
    <source>
        <dbReference type="Proteomes" id="UP001597510"/>
    </source>
</evidence>
<comment type="caution">
    <text evidence="2">The sequence shown here is derived from an EMBL/GenBank/DDBJ whole genome shotgun (WGS) entry which is preliminary data.</text>
</comment>
<dbReference type="EMBL" id="JBHULC010000027">
    <property type="protein sequence ID" value="MFD2523119.1"/>
    <property type="molecule type" value="Genomic_DNA"/>
</dbReference>
<evidence type="ECO:0000313" key="2">
    <source>
        <dbReference type="EMBL" id="MFD2523119.1"/>
    </source>
</evidence>
<gene>
    <name evidence="2" type="ORF">ACFSR2_19635</name>
</gene>
<reference evidence="3" key="1">
    <citation type="journal article" date="2019" name="Int. J. Syst. Evol. Microbiol.">
        <title>The Global Catalogue of Microorganisms (GCM) 10K type strain sequencing project: providing services to taxonomists for standard genome sequencing and annotation.</title>
        <authorList>
            <consortium name="The Broad Institute Genomics Platform"/>
            <consortium name="The Broad Institute Genome Sequencing Center for Infectious Disease"/>
            <person name="Wu L."/>
            <person name="Ma J."/>
        </authorList>
    </citation>
    <scope>NUCLEOTIDE SEQUENCE [LARGE SCALE GENOMIC DNA]</scope>
    <source>
        <strain evidence="3">KCTC 52344</strain>
    </source>
</reference>
<dbReference type="PANTHER" id="PTHR32060:SF30">
    <property type="entry name" value="CARBOXY-TERMINAL PROCESSING PROTEASE CTPA"/>
    <property type="match status" value="1"/>
</dbReference>
<dbReference type="Proteomes" id="UP001597510">
    <property type="component" value="Unassembled WGS sequence"/>
</dbReference>
<name>A0ABW5JC38_9BACT</name>
<dbReference type="RefSeq" id="WP_340239337.1">
    <property type="nucleotide sequence ID" value="NZ_JBBEWC010000012.1"/>
</dbReference>
<keyword evidence="3" id="KW-1185">Reference proteome</keyword>
<sequence length="541" mass="60337">MRYIVLLVINVLIAWPNFAQTLPVVKANTKQVSIRDGKVFQKNIWNLSPEIKPDVYQALEPIVPKCITFYTDIDSVSFAVSSGKTYDFLVVLNQKDTCYTRISTIKPVSKKPVNVAVDKPLAPALLQEDFRTFREALQKHHAGLYTYKSKQAINRLLDSCARALKKPMSPLEFGKTILWVISAIEDGHTGSNLPRLLMAHYNDHQKVFPLYPYFVDNKAYVLCGGAQGLPPGTELLAINGKPIGEIAKEIYRYLPSDGAIMSKKRQQLNDGAFPIMYHWLLGGKAMFKVKYKAKNGAMQTINLVGKAVKDFKCEYQNRQNNTKPLQLTQLNTKTALLSVKSFDEGRLSSAKVDFAKFLDSAFIALNTQKTANLIIDVRDNGGGEDNYGALLYSYLSQKPFRYFFLKASTTHVVKPKENPLLGTQSPKNNSFKGKVYILTNGRSFSTTADFCATARSNDRAIFIGEETGGGYYGNTSGGRMDVTLPNSQIVAFVPLFKYLNAVKKAKYANRGIIPDYTIIPSIDDLLQHKDAELAFALGLIK</sequence>